<evidence type="ECO:0000256" key="11">
    <source>
        <dbReference type="RuleBase" id="RU367010"/>
    </source>
</evidence>
<sequence>MASRILSRTSFNLLKNASKVSRQTASPFTVAAVRCDKIDQELSKVEAQPVSIESVTATHPHQSGLTITITGKEELAPISGVPEEHIKNRLVRIFKPARNTMQSGSANTHHWEMEFEARERWENPLMGWSSTADPLSNMKVSFASEAEAIDFCEKNGWQWYIEVPKETKPKVKNYGVNFSWNKRTRVSTK</sequence>
<organism evidence="12 13">
    <name type="scientific">Frankliniella fusca</name>
    <dbReference type="NCBI Taxonomy" id="407009"/>
    <lineage>
        <taxon>Eukaryota</taxon>
        <taxon>Metazoa</taxon>
        <taxon>Ecdysozoa</taxon>
        <taxon>Arthropoda</taxon>
        <taxon>Hexapoda</taxon>
        <taxon>Insecta</taxon>
        <taxon>Pterygota</taxon>
        <taxon>Neoptera</taxon>
        <taxon>Paraneoptera</taxon>
        <taxon>Thysanoptera</taxon>
        <taxon>Terebrantia</taxon>
        <taxon>Thripoidea</taxon>
        <taxon>Thripidae</taxon>
        <taxon>Frankliniella</taxon>
    </lineage>
</organism>
<reference evidence="12" key="2">
    <citation type="journal article" date="2023" name="BMC Genomics">
        <title>Pest status, molecular evolution, and epigenetic factors derived from the genome assembly of Frankliniella fusca, a thysanopteran phytovirus vector.</title>
        <authorList>
            <person name="Catto M.A."/>
            <person name="Labadie P.E."/>
            <person name="Jacobson A.L."/>
            <person name="Kennedy G.G."/>
            <person name="Srinivasan R."/>
            <person name="Hunt B.G."/>
        </authorList>
    </citation>
    <scope>NUCLEOTIDE SEQUENCE</scope>
    <source>
        <strain evidence="12">PL_HMW_Pooled</strain>
    </source>
</reference>
<dbReference type="AlphaFoldDB" id="A0AAE1HTZ4"/>
<evidence type="ECO:0000256" key="4">
    <source>
        <dbReference type="ARBA" id="ARBA00022448"/>
    </source>
</evidence>
<keyword evidence="4 11" id="KW-0813">Transport</keyword>
<evidence type="ECO:0000256" key="9">
    <source>
        <dbReference type="ARBA" id="ARBA00023128"/>
    </source>
</evidence>
<dbReference type="Gene3D" id="3.30.160.190">
    <property type="entry name" value="atu1810 like domain"/>
    <property type="match status" value="1"/>
</dbReference>
<dbReference type="FunFam" id="3.30.160.190:FF:000001">
    <property type="entry name" value="NADH-ubiquinone oxidoreductase 21 kDa subunit mitochondrial"/>
    <property type="match status" value="1"/>
</dbReference>
<proteinExistence type="inferred from homology"/>
<evidence type="ECO:0000256" key="6">
    <source>
        <dbReference type="ARBA" id="ARBA00022792"/>
    </source>
</evidence>
<dbReference type="GO" id="GO:0022900">
    <property type="term" value="P:electron transport chain"/>
    <property type="evidence" value="ECO:0007669"/>
    <property type="project" value="InterPro"/>
</dbReference>
<evidence type="ECO:0000256" key="7">
    <source>
        <dbReference type="ARBA" id="ARBA00022946"/>
    </source>
</evidence>
<evidence type="ECO:0000256" key="2">
    <source>
        <dbReference type="ARBA" id="ARBA00005882"/>
    </source>
</evidence>
<keyword evidence="10 11" id="KW-0472">Membrane</keyword>
<keyword evidence="8 11" id="KW-0249">Electron transport</keyword>
<protein>
    <recommendedName>
        <fullName evidence="3 11">NADH dehydrogenase [ubiquinone] iron-sulfur protein 4, mitochondrial</fullName>
    </recommendedName>
</protein>
<dbReference type="InterPro" id="IPR038532">
    <property type="entry name" value="NDUFS4-like_sf"/>
</dbReference>
<keyword evidence="5 11" id="KW-0679">Respiratory chain</keyword>
<dbReference type="PANTHER" id="PTHR12219">
    <property type="entry name" value="NADH-UBIQUINONE OXIDOREDUCTASE"/>
    <property type="match status" value="1"/>
</dbReference>
<dbReference type="Proteomes" id="UP001219518">
    <property type="component" value="Unassembled WGS sequence"/>
</dbReference>
<evidence type="ECO:0000256" key="10">
    <source>
        <dbReference type="ARBA" id="ARBA00023136"/>
    </source>
</evidence>
<dbReference type="GO" id="GO:0005743">
    <property type="term" value="C:mitochondrial inner membrane"/>
    <property type="evidence" value="ECO:0007669"/>
    <property type="project" value="UniProtKB-SubCell"/>
</dbReference>
<evidence type="ECO:0000313" key="13">
    <source>
        <dbReference type="Proteomes" id="UP001219518"/>
    </source>
</evidence>
<accession>A0AAE1HTZ4</accession>
<evidence type="ECO:0000256" key="1">
    <source>
        <dbReference type="ARBA" id="ARBA00003195"/>
    </source>
</evidence>
<evidence type="ECO:0000256" key="3">
    <source>
        <dbReference type="ARBA" id="ARBA00015796"/>
    </source>
</evidence>
<dbReference type="InterPro" id="IPR006885">
    <property type="entry name" value="NADH_UbQ_FeS_4_mit-like"/>
</dbReference>
<comment type="subcellular location">
    <subcellularLocation>
        <location evidence="11">Mitochondrion inner membrane</location>
        <topology evidence="11">Peripheral membrane protein</topology>
        <orientation evidence="11">Matrix side</orientation>
    </subcellularLocation>
</comment>
<keyword evidence="6 11" id="KW-0999">Mitochondrion inner membrane</keyword>
<comment type="caution">
    <text evidence="12">The sequence shown here is derived from an EMBL/GenBank/DDBJ whole genome shotgun (WGS) entry which is preliminary data.</text>
</comment>
<dbReference type="EMBL" id="JAHWGI010001285">
    <property type="protein sequence ID" value="KAK3927415.1"/>
    <property type="molecule type" value="Genomic_DNA"/>
</dbReference>
<reference evidence="12" key="1">
    <citation type="submission" date="2021-07" db="EMBL/GenBank/DDBJ databases">
        <authorList>
            <person name="Catto M.A."/>
            <person name="Jacobson A."/>
            <person name="Kennedy G."/>
            <person name="Labadie P."/>
            <person name="Hunt B.G."/>
            <person name="Srinivasan R."/>
        </authorList>
    </citation>
    <scope>NUCLEOTIDE SEQUENCE</scope>
    <source>
        <strain evidence="12">PL_HMW_Pooled</strain>
        <tissue evidence="12">Head</tissue>
    </source>
</reference>
<comment type="function">
    <text evidence="1 11">Accessory subunit of the mitochondrial membrane respiratory chain NADH dehydrogenase (Complex I), that is believed not to be involved in catalysis. Complex I functions in the transfer of electrons from NADH to the respiratory chain. The immediate electron acceptor for the enzyme is believed to be ubiquinone.</text>
</comment>
<keyword evidence="9 11" id="KW-0496">Mitochondrion</keyword>
<keyword evidence="7 11" id="KW-0809">Transit peptide</keyword>
<gene>
    <name evidence="12" type="ORF">KUF71_015699</name>
</gene>
<dbReference type="PANTHER" id="PTHR12219:SF8">
    <property type="entry name" value="NADH DEHYDROGENASE [UBIQUINONE] IRON-SULFUR PROTEIN 4, MITOCHONDRIAL"/>
    <property type="match status" value="1"/>
</dbReference>
<dbReference type="Pfam" id="PF04800">
    <property type="entry name" value="NDUS4"/>
    <property type="match status" value="1"/>
</dbReference>
<keyword evidence="13" id="KW-1185">Reference proteome</keyword>
<evidence type="ECO:0000256" key="5">
    <source>
        <dbReference type="ARBA" id="ARBA00022660"/>
    </source>
</evidence>
<evidence type="ECO:0000313" key="12">
    <source>
        <dbReference type="EMBL" id="KAK3927415.1"/>
    </source>
</evidence>
<evidence type="ECO:0000256" key="8">
    <source>
        <dbReference type="ARBA" id="ARBA00022982"/>
    </source>
</evidence>
<comment type="similarity">
    <text evidence="2 11">Belongs to the complex I NDUFS4 subunit family.</text>
</comment>
<name>A0AAE1HTZ4_9NEOP</name>